<dbReference type="OrthoDB" id="10008454at2"/>
<keyword evidence="1" id="KW-0472">Membrane</keyword>
<keyword evidence="3" id="KW-1185">Reference proteome</keyword>
<keyword evidence="1" id="KW-0812">Transmembrane</keyword>
<gene>
    <name evidence="2" type="ORF">Pan54_07170</name>
</gene>
<evidence type="ECO:0000256" key="1">
    <source>
        <dbReference type="SAM" id="Phobius"/>
    </source>
</evidence>
<comment type="caution">
    <text evidence="2">The sequence shown here is derived from an EMBL/GenBank/DDBJ whole genome shotgun (WGS) entry which is preliminary data.</text>
</comment>
<dbReference type="EMBL" id="SJPG01000001">
    <property type="protein sequence ID" value="TWT60005.1"/>
    <property type="molecule type" value="Genomic_DNA"/>
</dbReference>
<protein>
    <submittedName>
        <fullName evidence="2">Uncharacterized protein</fullName>
    </submittedName>
</protein>
<keyword evidence="1" id="KW-1133">Transmembrane helix</keyword>
<accession>A0A5C5XCU4</accession>
<evidence type="ECO:0000313" key="2">
    <source>
        <dbReference type="EMBL" id="TWT60005.1"/>
    </source>
</evidence>
<name>A0A5C5XCU4_9PLAN</name>
<sequence length="76" mass="8650">MNSSQPQDAKSSKLEFDPHSENITSRDWTFMAYLVGICLIPLVLMVIAIFALMKQNPDFDNFPKDRIPIPVSTDSY</sequence>
<reference evidence="2 3" key="1">
    <citation type="submission" date="2019-02" db="EMBL/GenBank/DDBJ databases">
        <title>Deep-cultivation of Planctomycetes and their phenomic and genomic characterization uncovers novel biology.</title>
        <authorList>
            <person name="Wiegand S."/>
            <person name="Jogler M."/>
            <person name="Boedeker C."/>
            <person name="Pinto D."/>
            <person name="Vollmers J."/>
            <person name="Rivas-Marin E."/>
            <person name="Kohn T."/>
            <person name="Peeters S.H."/>
            <person name="Heuer A."/>
            <person name="Rast P."/>
            <person name="Oberbeckmann S."/>
            <person name="Bunk B."/>
            <person name="Jeske O."/>
            <person name="Meyerdierks A."/>
            <person name="Storesund J.E."/>
            <person name="Kallscheuer N."/>
            <person name="Luecker S."/>
            <person name="Lage O.M."/>
            <person name="Pohl T."/>
            <person name="Merkel B.J."/>
            <person name="Hornburger P."/>
            <person name="Mueller R.-W."/>
            <person name="Bruemmer F."/>
            <person name="Labrenz M."/>
            <person name="Spormann A.M."/>
            <person name="Op Den Camp H."/>
            <person name="Overmann J."/>
            <person name="Amann R."/>
            <person name="Jetten M.S.M."/>
            <person name="Mascher T."/>
            <person name="Medema M.H."/>
            <person name="Devos D.P."/>
            <person name="Kaster A.-K."/>
            <person name="Ovreas L."/>
            <person name="Rohde M."/>
            <person name="Galperin M.Y."/>
            <person name="Jogler C."/>
        </authorList>
    </citation>
    <scope>NUCLEOTIDE SEQUENCE [LARGE SCALE GENOMIC DNA]</scope>
    <source>
        <strain evidence="2 3">Pan54</strain>
    </source>
</reference>
<proteinExistence type="predicted"/>
<evidence type="ECO:0000313" key="3">
    <source>
        <dbReference type="Proteomes" id="UP000316095"/>
    </source>
</evidence>
<dbReference type="RefSeq" id="WP_146502174.1">
    <property type="nucleotide sequence ID" value="NZ_SJPG01000001.1"/>
</dbReference>
<dbReference type="AlphaFoldDB" id="A0A5C5XCU4"/>
<organism evidence="2 3">
    <name type="scientific">Rubinisphaera italica</name>
    <dbReference type="NCBI Taxonomy" id="2527969"/>
    <lineage>
        <taxon>Bacteria</taxon>
        <taxon>Pseudomonadati</taxon>
        <taxon>Planctomycetota</taxon>
        <taxon>Planctomycetia</taxon>
        <taxon>Planctomycetales</taxon>
        <taxon>Planctomycetaceae</taxon>
        <taxon>Rubinisphaera</taxon>
    </lineage>
</organism>
<dbReference type="Proteomes" id="UP000316095">
    <property type="component" value="Unassembled WGS sequence"/>
</dbReference>
<feature type="transmembrane region" description="Helical" evidence="1">
    <location>
        <begin position="30"/>
        <end position="52"/>
    </location>
</feature>